<sequence length="105" mass="12281">MAKRISRPTNLKSKPRPLPVDMLVPADKARGFKMILLSLPFVVLSSVILYKRLYMGEDKRVQIGEQTEEGIRWFTPEEIKKKDEEKIFTKVFGNEDWLKNSRTNN</sequence>
<dbReference type="Proteomes" id="UP000182444">
    <property type="component" value="Chromosome 1E"/>
</dbReference>
<accession>A0A1H6PS80</accession>
<reference evidence="1 2" key="1">
    <citation type="journal article" date="2016" name="PLoS ONE">
        <title>Sequence Assembly of Yarrowia lipolytica Strain W29/CLIB89 Shows Transposable Element Diversity.</title>
        <authorList>
            <person name="Magnan C."/>
            <person name="Yu J."/>
            <person name="Chang I."/>
            <person name="Jahn E."/>
            <person name="Kanomata Y."/>
            <person name="Wu J."/>
            <person name="Zeller M."/>
            <person name="Oakes M."/>
            <person name="Baldi P."/>
            <person name="Sandmeyer S."/>
        </authorList>
    </citation>
    <scope>NUCLEOTIDE SEQUENCE [LARGE SCALE GENOMIC DNA]</scope>
    <source>
        <strain evidence="2">CLIB89(W29)</strain>
    </source>
</reference>
<dbReference type="RefSeq" id="XP_065950402.1">
    <property type="nucleotide sequence ID" value="XM_066094330.2"/>
</dbReference>
<dbReference type="VEuPathDB" id="FungiDB:YALI1_E01163g"/>
<dbReference type="EMBL" id="CP017557">
    <property type="protein sequence ID" value="AOW04776.1"/>
    <property type="molecule type" value="Genomic_DNA"/>
</dbReference>
<gene>
    <name evidence="1" type="ORF">YALI1_E01163g</name>
</gene>
<dbReference type="GeneID" id="90949712"/>
<dbReference type="KEGG" id="yli:90949712"/>
<proteinExistence type="predicted"/>
<evidence type="ECO:0000313" key="1">
    <source>
        <dbReference type="EMBL" id="AOW04776.1"/>
    </source>
</evidence>
<dbReference type="AlphaFoldDB" id="A0A1H6PS80"/>
<organism evidence="1 2">
    <name type="scientific">Yarrowia lipolytica</name>
    <name type="common">Candida lipolytica</name>
    <dbReference type="NCBI Taxonomy" id="4952"/>
    <lineage>
        <taxon>Eukaryota</taxon>
        <taxon>Fungi</taxon>
        <taxon>Dikarya</taxon>
        <taxon>Ascomycota</taxon>
        <taxon>Saccharomycotina</taxon>
        <taxon>Dipodascomycetes</taxon>
        <taxon>Dipodascales</taxon>
        <taxon>Dipodascales incertae sedis</taxon>
        <taxon>Yarrowia</taxon>
    </lineage>
</organism>
<evidence type="ECO:0000313" key="2">
    <source>
        <dbReference type="Proteomes" id="UP000182444"/>
    </source>
</evidence>
<name>A0A1H6PS80_YARLL</name>
<dbReference type="OrthoDB" id="3784821at2759"/>
<protein>
    <submittedName>
        <fullName evidence="1">Uncharacterized protein</fullName>
    </submittedName>
</protein>